<dbReference type="SUPFAM" id="SSF53474">
    <property type="entry name" value="alpha/beta-Hydrolases"/>
    <property type="match status" value="1"/>
</dbReference>
<dbReference type="InterPro" id="IPR029058">
    <property type="entry name" value="AB_hydrolase_fold"/>
</dbReference>
<evidence type="ECO:0000313" key="1">
    <source>
        <dbReference type="EMBL" id="BCT96306.1"/>
    </source>
</evidence>
<gene>
    <name evidence="1" type="ORF">LYSHEL_21770</name>
</gene>
<evidence type="ECO:0008006" key="3">
    <source>
        <dbReference type="Google" id="ProtNLM"/>
    </source>
</evidence>
<sequence length="164" mass="17891">MLEGLADPANARRFDPSVGGYARYTAAQLLPVWDRSIPVDDKSQWRDPAVATAYTAAAVASDPDAAGSPPTFRAPQGAMEDSFLQAMGRRLFDASSITARVLLVRSEKDFWSRPEDVAGFIDDASHARSVQVIELTDATHLAHLDRAPHGRDRLIEAVAKFLED</sequence>
<accession>A0ABM7QFI1</accession>
<evidence type="ECO:0000313" key="2">
    <source>
        <dbReference type="Proteomes" id="UP000680514"/>
    </source>
</evidence>
<proteinExistence type="predicted"/>
<name>A0ABM7QFI1_9GAMM</name>
<keyword evidence="2" id="KW-1185">Reference proteome</keyword>
<organism evidence="1 2">
    <name type="scientific">Lysobacter helvus</name>
    <dbReference type="NCBI Taxonomy" id="2675059"/>
    <lineage>
        <taxon>Bacteria</taxon>
        <taxon>Pseudomonadati</taxon>
        <taxon>Pseudomonadota</taxon>
        <taxon>Gammaproteobacteria</taxon>
        <taxon>Lysobacterales</taxon>
        <taxon>Lysobacteraceae</taxon>
        <taxon>Lysobacter</taxon>
    </lineage>
</organism>
<dbReference type="Gene3D" id="3.40.50.1820">
    <property type="entry name" value="alpha/beta hydrolase"/>
    <property type="match status" value="1"/>
</dbReference>
<dbReference type="RefSeq" id="WP_213434096.1">
    <property type="nucleotide sequence ID" value="NZ_AP024546.1"/>
</dbReference>
<dbReference type="EMBL" id="AP024546">
    <property type="protein sequence ID" value="BCT96306.1"/>
    <property type="molecule type" value="Genomic_DNA"/>
</dbReference>
<dbReference type="Proteomes" id="UP000680514">
    <property type="component" value="Chromosome"/>
</dbReference>
<reference evidence="1 2" key="1">
    <citation type="submission" date="2021-03" db="EMBL/GenBank/DDBJ databases">
        <title>Complete Genome Sequences of Two Lysobacter Strains Isolated from Sea Water (Lysobacter caseinilyticus) and Soil (Lysobacter helvus) in South Korea.</title>
        <authorList>
            <person name="Watanabe Y."/>
            <person name="Arakawa K."/>
        </authorList>
    </citation>
    <scope>NUCLEOTIDE SEQUENCE [LARGE SCALE GENOMIC DNA]</scope>
    <source>
        <strain evidence="1 2">D10</strain>
    </source>
</reference>
<protein>
    <recommendedName>
        <fullName evidence="3">Alpha/beta hydrolase</fullName>
    </recommendedName>
</protein>